<evidence type="ECO:0000313" key="1">
    <source>
        <dbReference type="EMBL" id="DAE32738.1"/>
    </source>
</evidence>
<protein>
    <submittedName>
        <fullName evidence="1">Uncharacterized protein</fullName>
    </submittedName>
</protein>
<reference evidence="1" key="1">
    <citation type="journal article" date="2021" name="Proc. Natl. Acad. Sci. U.S.A.">
        <title>A Catalog of Tens of Thousands of Viruses from Human Metagenomes Reveals Hidden Associations with Chronic Diseases.</title>
        <authorList>
            <person name="Tisza M.J."/>
            <person name="Buck C.B."/>
        </authorList>
    </citation>
    <scope>NUCLEOTIDE SEQUENCE</scope>
    <source>
        <strain evidence="1">CtFlR8</strain>
    </source>
</reference>
<proteinExistence type="predicted"/>
<sequence length="140" mass="15558">MLDINKQDMKYSRQGEKVTIYNRDKNGNIIYDEVAGEKIPSIKGTITEFLEPVLFSANISNKLSEVLVKEFGIDDSSSYCQIVTDKGYLPIKAGDVIWKKSEVGRDDDGIVDSKTADYVVKGVADEGLTADLFLLQKTVK</sequence>
<name>A0A8S5RNL0_9VIRU</name>
<accession>A0A8S5RNL0</accession>
<organism evidence="1">
    <name type="scientific">virus sp. ctFlR8</name>
    <dbReference type="NCBI Taxonomy" id="2825811"/>
    <lineage>
        <taxon>Viruses</taxon>
    </lineage>
</organism>
<dbReference type="EMBL" id="BK059128">
    <property type="protein sequence ID" value="DAE32738.1"/>
    <property type="molecule type" value="Genomic_DNA"/>
</dbReference>